<dbReference type="GO" id="GO:0004519">
    <property type="term" value="F:endonuclease activity"/>
    <property type="evidence" value="ECO:0007669"/>
    <property type="project" value="InterPro"/>
</dbReference>
<dbReference type="GO" id="GO:0003676">
    <property type="term" value="F:nucleic acid binding"/>
    <property type="evidence" value="ECO:0007669"/>
    <property type="project" value="InterPro"/>
</dbReference>
<evidence type="ECO:0000259" key="3">
    <source>
        <dbReference type="SMART" id="SM00507"/>
    </source>
</evidence>
<dbReference type="EMBL" id="BMEM01000001">
    <property type="protein sequence ID" value="GGF40537.1"/>
    <property type="molecule type" value="Genomic_DNA"/>
</dbReference>
<evidence type="ECO:0000313" key="4">
    <source>
        <dbReference type="EMBL" id="GGF40537.1"/>
    </source>
</evidence>
<dbReference type="InterPro" id="IPR003870">
    <property type="entry name" value="DUF222"/>
</dbReference>
<dbReference type="GO" id="GO:0008270">
    <property type="term" value="F:zinc ion binding"/>
    <property type="evidence" value="ECO:0007669"/>
    <property type="project" value="InterPro"/>
</dbReference>
<proteinExistence type="inferred from homology"/>
<comment type="caution">
    <text evidence="4">The sequence shown here is derived from an EMBL/GenBank/DDBJ whole genome shotgun (WGS) entry which is preliminary data.</text>
</comment>
<dbReference type="Pfam" id="PF01844">
    <property type="entry name" value="HNH"/>
    <property type="match status" value="1"/>
</dbReference>
<dbReference type="CDD" id="cd00085">
    <property type="entry name" value="HNHc"/>
    <property type="match status" value="1"/>
</dbReference>
<gene>
    <name evidence="4" type="ORF">GCM10011366_05200</name>
</gene>
<dbReference type="Gene3D" id="1.10.30.50">
    <property type="match status" value="1"/>
</dbReference>
<evidence type="ECO:0000256" key="2">
    <source>
        <dbReference type="SAM" id="MobiDB-lite"/>
    </source>
</evidence>
<dbReference type="AlphaFoldDB" id="A0A917BIB8"/>
<protein>
    <recommendedName>
        <fullName evidence="3">HNH nuclease domain-containing protein</fullName>
    </recommendedName>
</protein>
<comment type="similarity">
    <text evidence="1">Belongs to the Rv1128c/1148c/1588c/1702c/1945/3466 family.</text>
</comment>
<reference evidence="4" key="2">
    <citation type="submission" date="2020-09" db="EMBL/GenBank/DDBJ databases">
        <authorList>
            <person name="Sun Q."/>
            <person name="Zhou Y."/>
        </authorList>
    </citation>
    <scope>NUCLEOTIDE SEQUENCE</scope>
    <source>
        <strain evidence="4">CGMCC 1.12160</strain>
    </source>
</reference>
<organism evidence="4 5">
    <name type="scientific">Ornithinimicrobium tianjinense</name>
    <dbReference type="NCBI Taxonomy" id="1195761"/>
    <lineage>
        <taxon>Bacteria</taxon>
        <taxon>Bacillati</taxon>
        <taxon>Actinomycetota</taxon>
        <taxon>Actinomycetes</taxon>
        <taxon>Micrococcales</taxon>
        <taxon>Ornithinimicrobiaceae</taxon>
        <taxon>Ornithinimicrobium</taxon>
    </lineage>
</organism>
<feature type="domain" description="HNH nuclease" evidence="3">
    <location>
        <begin position="372"/>
        <end position="424"/>
    </location>
</feature>
<name>A0A917BIB8_9MICO</name>
<feature type="compositionally biased region" description="Basic and acidic residues" evidence="2">
    <location>
        <begin position="257"/>
        <end position="269"/>
    </location>
</feature>
<dbReference type="InterPro" id="IPR002711">
    <property type="entry name" value="HNH"/>
</dbReference>
<dbReference type="InterPro" id="IPR003615">
    <property type="entry name" value="HNH_nuc"/>
</dbReference>
<sequence>MSQTWGGEVLRTTYREVVRDGAVPTVRPVGERVVGLLGETGREAACAELSVRGSSLLQDAEVSTGLEGLSRATATLERVRLRLACEAAERGLHTIDGFGLVDWLALRCPDQEARQVRDLARVAMASREAVHEPLLRGVLNGGMTVARAATVHRALSRIRRAITAEEYAQAVALLADAACNPLFDDKDLARIIAELLRRCLPEKDHDDRRRSRHQLRDVHESNLAGGTVKRIIVTFGDDADYEAVRAILTSPLAAPASKEERAATGEPDLRTPGNRRYDALMTVIRRGVAGTAGQPTTPKATLVVTLDWETLRRQLLETRGRQPGCGSTLEGASVSAESIRRLACEADIIPLVLGGPSEILDQGRRRRLVTPGQRLRLAARDRACTIPGCTVPATWCDAHHVVPWALGGASDLSNYALLCPRHHTWVHDRGLSATVDELGVRWHLR</sequence>
<dbReference type="Proteomes" id="UP000605670">
    <property type="component" value="Unassembled WGS sequence"/>
</dbReference>
<evidence type="ECO:0000256" key="1">
    <source>
        <dbReference type="ARBA" id="ARBA00023450"/>
    </source>
</evidence>
<dbReference type="Pfam" id="PF02720">
    <property type="entry name" value="DUF222"/>
    <property type="match status" value="1"/>
</dbReference>
<accession>A0A917BIB8</accession>
<reference evidence="4" key="1">
    <citation type="journal article" date="2014" name="Int. J. Syst. Evol. Microbiol.">
        <title>Complete genome sequence of Corynebacterium casei LMG S-19264T (=DSM 44701T), isolated from a smear-ripened cheese.</title>
        <authorList>
            <consortium name="US DOE Joint Genome Institute (JGI-PGF)"/>
            <person name="Walter F."/>
            <person name="Albersmeier A."/>
            <person name="Kalinowski J."/>
            <person name="Ruckert C."/>
        </authorList>
    </citation>
    <scope>NUCLEOTIDE SEQUENCE</scope>
    <source>
        <strain evidence="4">CGMCC 1.12160</strain>
    </source>
</reference>
<feature type="region of interest" description="Disordered" evidence="2">
    <location>
        <begin position="255"/>
        <end position="274"/>
    </location>
</feature>
<dbReference type="SMART" id="SM00507">
    <property type="entry name" value="HNHc"/>
    <property type="match status" value="1"/>
</dbReference>
<dbReference type="RefSeq" id="WP_188428039.1">
    <property type="nucleotide sequence ID" value="NZ_BAABKH010000010.1"/>
</dbReference>
<keyword evidence="5" id="KW-1185">Reference proteome</keyword>
<evidence type="ECO:0000313" key="5">
    <source>
        <dbReference type="Proteomes" id="UP000605670"/>
    </source>
</evidence>